<sequence>MCVSTDKRGWLVCMTSSISKRCWRVYDCEAMFLARSSRGVDDRDKIGDTVSMEYQASENALGEALRYVKMSGIFYCPSELSEPWGLELPPMANCVWFHVVTHGVANVEVNGDVRTAHPGDLILVPHGTGHRAWGTQPAPTPDVFTLPHDYYSDQYALLRHGGGGERTHVVCGGIRFDHPAATHLVDSLPPIIHIEASQTTRADWMRATLELMAEETRHVRPGSEVVISRLCDIVVMQAIRSWIERDPAAQTGWLGALRDERVGAAIASIHAAPDRDWTVASLADEVAMSRSAFAARFTELVGEPAMAYVTRWRMHVAFELLRAGETTVAAAAAQVGYDSEAAFSRAFKRVTGITPSSARTATELAWAVPQPQ</sequence>
<dbReference type="InterPro" id="IPR032783">
    <property type="entry name" value="AraC_lig"/>
</dbReference>
<proteinExistence type="predicted"/>
<reference evidence="5" key="1">
    <citation type="submission" date="2018-06" db="EMBL/GenBank/DDBJ databases">
        <authorList>
            <person name="Zhirakovskaya E."/>
        </authorList>
    </citation>
    <scope>NUCLEOTIDE SEQUENCE</scope>
</reference>
<dbReference type="Gene3D" id="2.60.120.10">
    <property type="entry name" value="Jelly Rolls"/>
    <property type="match status" value="1"/>
</dbReference>
<dbReference type="SMART" id="SM00342">
    <property type="entry name" value="HTH_ARAC"/>
    <property type="match status" value="1"/>
</dbReference>
<evidence type="ECO:0000259" key="4">
    <source>
        <dbReference type="PROSITE" id="PS01124"/>
    </source>
</evidence>
<accession>A0A3B0TGZ6</accession>
<dbReference type="GO" id="GO:0043565">
    <property type="term" value="F:sequence-specific DNA binding"/>
    <property type="evidence" value="ECO:0007669"/>
    <property type="project" value="InterPro"/>
</dbReference>
<dbReference type="SUPFAM" id="SSF51182">
    <property type="entry name" value="RmlC-like cupins"/>
    <property type="match status" value="1"/>
</dbReference>
<evidence type="ECO:0000256" key="1">
    <source>
        <dbReference type="ARBA" id="ARBA00023015"/>
    </source>
</evidence>
<dbReference type="GO" id="GO:0003700">
    <property type="term" value="F:DNA-binding transcription factor activity"/>
    <property type="evidence" value="ECO:0007669"/>
    <property type="project" value="InterPro"/>
</dbReference>
<dbReference type="Gene3D" id="1.10.10.60">
    <property type="entry name" value="Homeodomain-like"/>
    <property type="match status" value="2"/>
</dbReference>
<dbReference type="Pfam" id="PF12852">
    <property type="entry name" value="Cupin_6"/>
    <property type="match status" value="1"/>
</dbReference>
<dbReference type="InterPro" id="IPR009057">
    <property type="entry name" value="Homeodomain-like_sf"/>
</dbReference>
<dbReference type="InterPro" id="IPR018060">
    <property type="entry name" value="HTH_AraC"/>
</dbReference>
<evidence type="ECO:0000256" key="2">
    <source>
        <dbReference type="ARBA" id="ARBA00023125"/>
    </source>
</evidence>
<keyword evidence="2" id="KW-0238">DNA-binding</keyword>
<keyword evidence="3" id="KW-0804">Transcription</keyword>
<feature type="domain" description="HTH araC/xylS-type" evidence="4">
    <location>
        <begin position="263"/>
        <end position="361"/>
    </location>
</feature>
<dbReference type="InterPro" id="IPR050204">
    <property type="entry name" value="AraC_XylS_family_regulators"/>
</dbReference>
<name>A0A3B0TGZ6_9ZZZZ</name>
<protein>
    <submittedName>
        <fullName evidence="5">Transcriptional regulator, AraC family</fullName>
    </submittedName>
</protein>
<evidence type="ECO:0000256" key="3">
    <source>
        <dbReference type="ARBA" id="ARBA00023163"/>
    </source>
</evidence>
<dbReference type="Pfam" id="PF12833">
    <property type="entry name" value="HTH_18"/>
    <property type="match status" value="1"/>
</dbReference>
<dbReference type="InterPro" id="IPR014710">
    <property type="entry name" value="RmlC-like_jellyroll"/>
</dbReference>
<dbReference type="EMBL" id="UOEK01000346">
    <property type="protein sequence ID" value="VAW06316.1"/>
    <property type="molecule type" value="Genomic_DNA"/>
</dbReference>
<dbReference type="InterPro" id="IPR011051">
    <property type="entry name" value="RmlC_Cupin_sf"/>
</dbReference>
<gene>
    <name evidence="5" type="ORF">MNBD_ACTINO02-2914</name>
</gene>
<dbReference type="PANTHER" id="PTHR46796">
    <property type="entry name" value="HTH-TYPE TRANSCRIPTIONAL ACTIVATOR RHAS-RELATED"/>
    <property type="match status" value="1"/>
</dbReference>
<evidence type="ECO:0000313" key="5">
    <source>
        <dbReference type="EMBL" id="VAW06316.1"/>
    </source>
</evidence>
<dbReference type="PROSITE" id="PS01124">
    <property type="entry name" value="HTH_ARAC_FAMILY_2"/>
    <property type="match status" value="1"/>
</dbReference>
<dbReference type="AlphaFoldDB" id="A0A3B0TGZ6"/>
<keyword evidence="1" id="KW-0805">Transcription regulation</keyword>
<dbReference type="InterPro" id="IPR020449">
    <property type="entry name" value="Tscrpt_reg_AraC-type_HTH"/>
</dbReference>
<dbReference type="PRINTS" id="PR00032">
    <property type="entry name" value="HTHARAC"/>
</dbReference>
<dbReference type="PANTHER" id="PTHR46796:SF7">
    <property type="entry name" value="ARAC FAMILY TRANSCRIPTIONAL REGULATOR"/>
    <property type="match status" value="1"/>
</dbReference>
<organism evidence="5">
    <name type="scientific">hydrothermal vent metagenome</name>
    <dbReference type="NCBI Taxonomy" id="652676"/>
    <lineage>
        <taxon>unclassified sequences</taxon>
        <taxon>metagenomes</taxon>
        <taxon>ecological metagenomes</taxon>
    </lineage>
</organism>
<dbReference type="SUPFAM" id="SSF46689">
    <property type="entry name" value="Homeodomain-like"/>
    <property type="match status" value="2"/>
</dbReference>